<feature type="transmembrane region" description="Helical" evidence="1">
    <location>
        <begin position="136"/>
        <end position="159"/>
    </location>
</feature>
<keyword evidence="1" id="KW-0472">Membrane</keyword>
<evidence type="ECO:0000313" key="2">
    <source>
        <dbReference type="EMBL" id="KAJ8605856.1"/>
    </source>
</evidence>
<dbReference type="AlphaFoldDB" id="A0AAD7XQZ3"/>
<sequence length="336" mass="33438">MLVEVQSGAALCAAGVVGVRRGPLAALAAGSLGANLGLVGSPLATELCWEVVLPLSLALSIVSLPNKGSARSLKRTGVAFAAGSLGSLFGATGTFLACRREAGLAAPLASLFASYVGGSANFFAVAKATRASMTSALAAADILAMALYFACLQLLAGGAKAPPTAEIRKKPLAALAAASAAVVVAKLVSRGRAGLETAILAAAAYAARRAEARAPGLADLCLNVFYAAVGSRADLDVVAKAPVALGLALSTLSLHAIFLTATRVVAPSLFSKEEALVASNACIGGPSTAAAFALAIGRQDLLIPAVVWGTWGYAIATAGGIHLNTLFQSWAAPAPF</sequence>
<feature type="transmembrane region" description="Helical" evidence="1">
    <location>
        <begin position="103"/>
        <end position="124"/>
    </location>
</feature>
<comment type="caution">
    <text evidence="2">The sequence shown here is derived from an EMBL/GenBank/DDBJ whole genome shotgun (WGS) entry which is preliminary data.</text>
</comment>
<keyword evidence="1" id="KW-1133">Transmembrane helix</keyword>
<dbReference type="EMBL" id="JAQMWT010000309">
    <property type="protein sequence ID" value="KAJ8605856.1"/>
    <property type="molecule type" value="Genomic_DNA"/>
</dbReference>
<dbReference type="PANTHER" id="PTHR34289">
    <property type="entry name" value="PROTEIN, PUTATIVE (DUF819)-RELATED"/>
    <property type="match status" value="1"/>
</dbReference>
<dbReference type="InterPro" id="IPR008537">
    <property type="entry name" value="DUF819"/>
</dbReference>
<feature type="transmembrane region" description="Helical" evidence="1">
    <location>
        <begin position="76"/>
        <end position="97"/>
    </location>
</feature>
<proteinExistence type="predicted"/>
<protein>
    <submittedName>
        <fullName evidence="2">Uncharacterized protein</fullName>
    </submittedName>
</protein>
<gene>
    <name evidence="2" type="ORF">CTAYLR_000543</name>
</gene>
<keyword evidence="3" id="KW-1185">Reference proteome</keyword>
<reference evidence="2" key="1">
    <citation type="submission" date="2023-01" db="EMBL/GenBank/DDBJ databases">
        <title>Metagenome sequencing of chrysophaentin producing Chrysophaeum taylorii.</title>
        <authorList>
            <person name="Davison J."/>
            <person name="Bewley C."/>
        </authorList>
    </citation>
    <scope>NUCLEOTIDE SEQUENCE</scope>
    <source>
        <strain evidence="2">NIES-1699</strain>
    </source>
</reference>
<dbReference type="Pfam" id="PF05684">
    <property type="entry name" value="DUF819"/>
    <property type="match status" value="2"/>
</dbReference>
<evidence type="ECO:0000313" key="3">
    <source>
        <dbReference type="Proteomes" id="UP001230188"/>
    </source>
</evidence>
<feature type="transmembrane region" description="Helical" evidence="1">
    <location>
        <begin position="171"/>
        <end position="188"/>
    </location>
</feature>
<evidence type="ECO:0000256" key="1">
    <source>
        <dbReference type="SAM" id="Phobius"/>
    </source>
</evidence>
<organism evidence="2 3">
    <name type="scientific">Chrysophaeum taylorii</name>
    <dbReference type="NCBI Taxonomy" id="2483200"/>
    <lineage>
        <taxon>Eukaryota</taxon>
        <taxon>Sar</taxon>
        <taxon>Stramenopiles</taxon>
        <taxon>Ochrophyta</taxon>
        <taxon>Pelagophyceae</taxon>
        <taxon>Pelagomonadales</taxon>
        <taxon>Pelagomonadaceae</taxon>
        <taxon>Chrysophaeum</taxon>
    </lineage>
</organism>
<dbReference type="PANTHER" id="PTHR34289:SF8">
    <property type="entry name" value="DUF819 DOMAIN-CONTAINING PROTEIN"/>
    <property type="match status" value="1"/>
</dbReference>
<name>A0AAD7XQZ3_9STRA</name>
<dbReference type="Proteomes" id="UP001230188">
    <property type="component" value="Unassembled WGS sequence"/>
</dbReference>
<keyword evidence="1" id="KW-0812">Transmembrane</keyword>
<accession>A0AAD7XQZ3</accession>